<protein>
    <submittedName>
        <fullName evidence="3">Cytosolic endo-beta-N-acetylglucosaminidase 1-like</fullName>
    </submittedName>
</protein>
<reference evidence="3" key="2">
    <citation type="submission" date="2025-08" db="UniProtKB">
        <authorList>
            <consortium name="RefSeq"/>
        </authorList>
    </citation>
    <scope>IDENTIFICATION</scope>
    <source>
        <tissue evidence="3">Whole plant</tissue>
    </source>
</reference>
<dbReference type="GO" id="GO:0033925">
    <property type="term" value="F:mannosyl-glycoprotein endo-beta-N-acetylglucosaminidase activity"/>
    <property type="evidence" value="ECO:0007669"/>
    <property type="project" value="UniProtKB-EC"/>
</dbReference>
<dbReference type="Proteomes" id="UP000515211">
    <property type="component" value="Chromosome 2"/>
</dbReference>
<dbReference type="GeneID" id="110276940"/>
<name>A0A6P5MYR1_ARADU</name>
<evidence type="ECO:0000259" key="1">
    <source>
        <dbReference type="Pfam" id="PF03644"/>
    </source>
</evidence>
<reference evidence="2" key="1">
    <citation type="journal article" date="2016" name="Nat. Genet.">
        <title>The genome sequences of Arachis duranensis and Arachis ipaensis, the diploid ancestors of cultivated peanut.</title>
        <authorList>
            <person name="Bertioli D.J."/>
            <person name="Cannon S.B."/>
            <person name="Froenicke L."/>
            <person name="Huang G."/>
            <person name="Farmer A.D."/>
            <person name="Cannon E.K."/>
            <person name="Liu X."/>
            <person name="Gao D."/>
            <person name="Clevenger J."/>
            <person name="Dash S."/>
            <person name="Ren L."/>
            <person name="Moretzsohn M.C."/>
            <person name="Shirasawa K."/>
            <person name="Huang W."/>
            <person name="Vidigal B."/>
            <person name="Abernathy B."/>
            <person name="Chu Y."/>
            <person name="Niederhuth C.E."/>
            <person name="Umale P."/>
            <person name="Araujo A.C."/>
            <person name="Kozik A."/>
            <person name="Kim K.D."/>
            <person name="Burow M.D."/>
            <person name="Varshney R.K."/>
            <person name="Wang X."/>
            <person name="Zhang X."/>
            <person name="Barkley N."/>
            <person name="Guimaraes P.M."/>
            <person name="Isobe S."/>
            <person name="Guo B."/>
            <person name="Liao B."/>
            <person name="Stalker H.T."/>
            <person name="Schmitz R.J."/>
            <person name="Scheffler B.E."/>
            <person name="Leal-Bertioli S.C."/>
            <person name="Xun X."/>
            <person name="Jackson S.A."/>
            <person name="Michelmore R."/>
            <person name="Ozias-Akins P."/>
        </authorList>
    </citation>
    <scope>NUCLEOTIDE SEQUENCE [LARGE SCALE GENOMIC DNA]</scope>
    <source>
        <strain evidence="2">cv. V14167</strain>
    </source>
</reference>
<proteinExistence type="predicted"/>
<evidence type="ECO:0000313" key="3">
    <source>
        <dbReference type="RefSeq" id="XP_020989705.1"/>
    </source>
</evidence>
<dbReference type="AlphaFoldDB" id="A0A6P5MYR1"/>
<dbReference type="PANTHER" id="PTHR13246:SF1">
    <property type="entry name" value="CYTOSOLIC ENDO-BETA-N-ACETYLGLUCOSAMINIDASE"/>
    <property type="match status" value="1"/>
</dbReference>
<keyword evidence="2" id="KW-1185">Reference proteome</keyword>
<accession>A0A6P5MYR1</accession>
<feature type="domain" description="Cytosolic endo-beta-N-acetylglucosaminidase TIM barrel" evidence="1">
    <location>
        <begin position="71"/>
        <end position="122"/>
    </location>
</feature>
<dbReference type="InterPro" id="IPR005201">
    <property type="entry name" value="TIM_ENGase"/>
</dbReference>
<dbReference type="PANTHER" id="PTHR13246">
    <property type="entry name" value="ENDO BETA N-ACETYLGLUCOSAMINIDASE"/>
    <property type="match status" value="1"/>
</dbReference>
<organism evidence="2 3">
    <name type="scientific">Arachis duranensis</name>
    <name type="common">Wild peanut</name>
    <dbReference type="NCBI Taxonomy" id="130453"/>
    <lineage>
        <taxon>Eukaryota</taxon>
        <taxon>Viridiplantae</taxon>
        <taxon>Streptophyta</taxon>
        <taxon>Embryophyta</taxon>
        <taxon>Tracheophyta</taxon>
        <taxon>Spermatophyta</taxon>
        <taxon>Magnoliopsida</taxon>
        <taxon>eudicotyledons</taxon>
        <taxon>Gunneridae</taxon>
        <taxon>Pentapetalae</taxon>
        <taxon>rosids</taxon>
        <taxon>fabids</taxon>
        <taxon>Fabales</taxon>
        <taxon>Fabaceae</taxon>
        <taxon>Papilionoideae</taxon>
        <taxon>50 kb inversion clade</taxon>
        <taxon>dalbergioids sensu lato</taxon>
        <taxon>Dalbergieae</taxon>
        <taxon>Pterocarpus clade</taxon>
        <taxon>Arachis</taxon>
    </lineage>
</organism>
<dbReference type="RefSeq" id="XP_020989705.1">
    <property type="nucleotide sequence ID" value="XM_021134046.2"/>
</dbReference>
<dbReference type="GO" id="GO:0005829">
    <property type="term" value="C:cytosol"/>
    <property type="evidence" value="ECO:0007669"/>
    <property type="project" value="UniProtKB-SubCell"/>
</dbReference>
<dbReference type="KEGG" id="adu:110276940"/>
<dbReference type="Gene3D" id="3.20.20.80">
    <property type="entry name" value="Glycosidases"/>
    <property type="match status" value="1"/>
</dbReference>
<evidence type="ECO:0000313" key="2">
    <source>
        <dbReference type="Proteomes" id="UP000515211"/>
    </source>
</evidence>
<sequence>MMSKDITSFDPKQASVPISYPLKTLKELESRSYLDSFPYHFNKASVPLIQTTSSSSNRGKILVCHDMAGGYLDDNYVQGGTNSDAYSLWHWYLIDSFVYFSHNLVTLPPVTWTNTAHRHAVKLNMEVDLDSVQIPNLKEFVNHLTLTMHSSVPGSLLIWYHS</sequence>
<dbReference type="InterPro" id="IPR032979">
    <property type="entry name" value="ENGase"/>
</dbReference>
<dbReference type="Pfam" id="PF03644">
    <property type="entry name" value="Glyco_hydro_85"/>
    <property type="match status" value="1"/>
</dbReference>
<gene>
    <name evidence="3" type="primary">LOC110276940</name>
</gene>